<sequence>MILTLLRLFWSFVKIGFTSFGGLSMIPLISHEVISNGWMSLSEVSDIVAIAEMTPGPLGLNCATFAGIHAAGIPGAVIANLGVLAPTFTLTAIVGAFFQKFQKSRRMEQLLTGVRPVCIGLLAGVIASFCQTNYVVDSVISPQAILIGVIDLALLLHWKVSIPKVILLSAVLGLILFR</sequence>
<comment type="caution">
    <text evidence="8">The sequence shown here is derived from an EMBL/GenBank/DDBJ whole genome shotgun (WGS) entry which is preliminary data.</text>
</comment>
<evidence type="ECO:0000256" key="7">
    <source>
        <dbReference type="SAM" id="Phobius"/>
    </source>
</evidence>
<feature type="transmembrane region" description="Helical" evidence="7">
    <location>
        <begin position="156"/>
        <end position="177"/>
    </location>
</feature>
<comment type="subcellular location">
    <subcellularLocation>
        <location evidence="1">Cell membrane</location>
        <topology evidence="1">Multi-pass membrane protein</topology>
    </subcellularLocation>
</comment>
<dbReference type="GO" id="GO:0015109">
    <property type="term" value="F:chromate transmembrane transporter activity"/>
    <property type="evidence" value="ECO:0007669"/>
    <property type="project" value="InterPro"/>
</dbReference>
<protein>
    <submittedName>
        <fullName evidence="8">Chromate transporter</fullName>
    </submittedName>
</protein>
<organism evidence="8 9">
    <name type="scientific">Candidatus Eisenbergiella merdipullorum</name>
    <dbReference type="NCBI Taxonomy" id="2838553"/>
    <lineage>
        <taxon>Bacteria</taxon>
        <taxon>Bacillati</taxon>
        <taxon>Bacillota</taxon>
        <taxon>Clostridia</taxon>
        <taxon>Lachnospirales</taxon>
        <taxon>Lachnospiraceae</taxon>
        <taxon>Eisenbergiella</taxon>
    </lineage>
</organism>
<evidence type="ECO:0000256" key="3">
    <source>
        <dbReference type="ARBA" id="ARBA00022475"/>
    </source>
</evidence>
<evidence type="ECO:0000256" key="4">
    <source>
        <dbReference type="ARBA" id="ARBA00022692"/>
    </source>
</evidence>
<dbReference type="PANTHER" id="PTHR43663">
    <property type="entry name" value="CHROMATE TRANSPORT PROTEIN-RELATED"/>
    <property type="match status" value="1"/>
</dbReference>
<evidence type="ECO:0000313" key="9">
    <source>
        <dbReference type="Proteomes" id="UP000886858"/>
    </source>
</evidence>
<evidence type="ECO:0000256" key="2">
    <source>
        <dbReference type="ARBA" id="ARBA00005262"/>
    </source>
</evidence>
<comment type="similarity">
    <text evidence="2">Belongs to the chromate ion transporter (CHR) (TC 2.A.51) family.</text>
</comment>
<evidence type="ECO:0000256" key="5">
    <source>
        <dbReference type="ARBA" id="ARBA00022989"/>
    </source>
</evidence>
<evidence type="ECO:0000313" key="8">
    <source>
        <dbReference type="EMBL" id="HJA92381.1"/>
    </source>
</evidence>
<dbReference type="EMBL" id="DWYY01000049">
    <property type="protein sequence ID" value="HJA92381.1"/>
    <property type="molecule type" value="Genomic_DNA"/>
</dbReference>
<dbReference type="GO" id="GO:0005886">
    <property type="term" value="C:plasma membrane"/>
    <property type="evidence" value="ECO:0007669"/>
    <property type="project" value="UniProtKB-SubCell"/>
</dbReference>
<reference evidence="8" key="2">
    <citation type="submission" date="2021-04" db="EMBL/GenBank/DDBJ databases">
        <authorList>
            <person name="Gilroy R."/>
        </authorList>
    </citation>
    <scope>NUCLEOTIDE SEQUENCE</scope>
    <source>
        <strain evidence="8">CHK179-7159</strain>
    </source>
</reference>
<evidence type="ECO:0000256" key="1">
    <source>
        <dbReference type="ARBA" id="ARBA00004651"/>
    </source>
</evidence>
<feature type="transmembrane region" description="Helical" evidence="7">
    <location>
        <begin position="77"/>
        <end position="98"/>
    </location>
</feature>
<gene>
    <name evidence="8" type="ORF">H9717_04595</name>
</gene>
<dbReference type="PANTHER" id="PTHR43663:SF1">
    <property type="entry name" value="CHROMATE TRANSPORTER"/>
    <property type="match status" value="1"/>
</dbReference>
<dbReference type="Proteomes" id="UP000886858">
    <property type="component" value="Unassembled WGS sequence"/>
</dbReference>
<name>A0A9D2I423_9FIRM</name>
<feature type="transmembrane region" description="Helical" evidence="7">
    <location>
        <begin position="12"/>
        <end position="30"/>
    </location>
</feature>
<dbReference type="InterPro" id="IPR003370">
    <property type="entry name" value="Chromate_transpt"/>
</dbReference>
<keyword evidence="6 7" id="KW-0472">Membrane</keyword>
<proteinExistence type="inferred from homology"/>
<feature type="transmembrane region" description="Helical" evidence="7">
    <location>
        <begin position="110"/>
        <end position="136"/>
    </location>
</feature>
<evidence type="ECO:0000256" key="6">
    <source>
        <dbReference type="ARBA" id="ARBA00023136"/>
    </source>
</evidence>
<keyword evidence="4 7" id="KW-0812">Transmembrane</keyword>
<dbReference type="InterPro" id="IPR052518">
    <property type="entry name" value="CHR_Transporter"/>
</dbReference>
<keyword evidence="3" id="KW-1003">Cell membrane</keyword>
<dbReference type="Pfam" id="PF02417">
    <property type="entry name" value="Chromate_transp"/>
    <property type="match status" value="1"/>
</dbReference>
<keyword evidence="5 7" id="KW-1133">Transmembrane helix</keyword>
<accession>A0A9D2I423</accession>
<reference evidence="8" key="1">
    <citation type="journal article" date="2021" name="PeerJ">
        <title>Extensive microbial diversity within the chicken gut microbiome revealed by metagenomics and culture.</title>
        <authorList>
            <person name="Gilroy R."/>
            <person name="Ravi A."/>
            <person name="Getino M."/>
            <person name="Pursley I."/>
            <person name="Horton D.L."/>
            <person name="Alikhan N.F."/>
            <person name="Baker D."/>
            <person name="Gharbi K."/>
            <person name="Hall N."/>
            <person name="Watson M."/>
            <person name="Adriaenssens E.M."/>
            <person name="Foster-Nyarko E."/>
            <person name="Jarju S."/>
            <person name="Secka A."/>
            <person name="Antonio M."/>
            <person name="Oren A."/>
            <person name="Chaudhuri R.R."/>
            <person name="La Ragione R."/>
            <person name="Hildebrand F."/>
            <person name="Pallen M.J."/>
        </authorList>
    </citation>
    <scope>NUCLEOTIDE SEQUENCE</scope>
    <source>
        <strain evidence="8">CHK179-7159</strain>
    </source>
</reference>
<dbReference type="AlphaFoldDB" id="A0A9D2I423"/>